<keyword evidence="1" id="KW-0812">Transmembrane</keyword>
<sequence>MGNSDEPVYVTKIGPVGRVVLYTLMALMIAIGPVLAVVDIADRDHRWVTVLIGIVLSAFLIPFGVIMSIGVARSARRMRRLREVGIAATAEIISVKDASVGEEVGVALGLRVSGSGFASFETTVKCSSNAALHVGAELPAVVDPTGTAFTINGRLIRAANSF</sequence>
<evidence type="ECO:0000256" key="1">
    <source>
        <dbReference type="SAM" id="Phobius"/>
    </source>
</evidence>
<dbReference type="OrthoDB" id="4330311at2"/>
<dbReference type="Proteomes" id="UP000323454">
    <property type="component" value="Unassembled WGS sequence"/>
</dbReference>
<protein>
    <submittedName>
        <fullName evidence="2">Uncharacterized protein</fullName>
    </submittedName>
</protein>
<evidence type="ECO:0000313" key="2">
    <source>
        <dbReference type="EMBL" id="KAA2255903.1"/>
    </source>
</evidence>
<accession>A0A5B2WVB6</accession>
<feature type="transmembrane region" description="Helical" evidence="1">
    <location>
        <begin position="19"/>
        <end position="41"/>
    </location>
</feature>
<gene>
    <name evidence="2" type="ORF">F0L68_27305</name>
</gene>
<dbReference type="RefSeq" id="WP_149852689.1">
    <property type="nucleotide sequence ID" value="NZ_VUOB01000054.1"/>
</dbReference>
<comment type="caution">
    <text evidence="2">The sequence shown here is derived from an EMBL/GenBank/DDBJ whole genome shotgun (WGS) entry which is preliminary data.</text>
</comment>
<organism evidence="2 3">
    <name type="scientific">Solihabitans fulvus</name>
    <dbReference type="NCBI Taxonomy" id="1892852"/>
    <lineage>
        <taxon>Bacteria</taxon>
        <taxon>Bacillati</taxon>
        <taxon>Actinomycetota</taxon>
        <taxon>Actinomycetes</taxon>
        <taxon>Pseudonocardiales</taxon>
        <taxon>Pseudonocardiaceae</taxon>
        <taxon>Solihabitans</taxon>
    </lineage>
</organism>
<keyword evidence="3" id="KW-1185">Reference proteome</keyword>
<proteinExistence type="predicted"/>
<dbReference type="AlphaFoldDB" id="A0A5B2WVB6"/>
<evidence type="ECO:0000313" key="3">
    <source>
        <dbReference type="Proteomes" id="UP000323454"/>
    </source>
</evidence>
<reference evidence="2 3" key="2">
    <citation type="submission" date="2019-09" db="EMBL/GenBank/DDBJ databases">
        <authorList>
            <person name="Jin C."/>
        </authorList>
    </citation>
    <scope>NUCLEOTIDE SEQUENCE [LARGE SCALE GENOMIC DNA]</scope>
    <source>
        <strain evidence="2 3">AN110305</strain>
    </source>
</reference>
<keyword evidence="1" id="KW-0472">Membrane</keyword>
<name>A0A5B2WVB6_9PSEU</name>
<dbReference type="EMBL" id="VUOB01000054">
    <property type="protein sequence ID" value="KAA2255903.1"/>
    <property type="molecule type" value="Genomic_DNA"/>
</dbReference>
<feature type="transmembrane region" description="Helical" evidence="1">
    <location>
        <begin position="47"/>
        <end position="72"/>
    </location>
</feature>
<keyword evidence="1" id="KW-1133">Transmembrane helix</keyword>
<reference evidence="2 3" key="1">
    <citation type="submission" date="2019-09" db="EMBL/GenBank/DDBJ databases">
        <title>Goodfellowia gen. nov., a new genus of the Pseudonocardineae related to Actinoalloteichus, containing Goodfellowia coeruleoviolacea gen. nov., comb. nov. gen. nov., comb. nov.</title>
        <authorList>
            <person name="Labeda D."/>
        </authorList>
    </citation>
    <scope>NUCLEOTIDE SEQUENCE [LARGE SCALE GENOMIC DNA]</scope>
    <source>
        <strain evidence="2 3">AN110305</strain>
    </source>
</reference>